<keyword evidence="6" id="KW-1185">Reference proteome</keyword>
<dbReference type="PANTHER" id="PTHR31001:SF90">
    <property type="entry name" value="CENTROMERE DNA-BINDING PROTEIN COMPLEX CBF3 SUBUNIT B"/>
    <property type="match status" value="1"/>
</dbReference>
<dbReference type="InterPro" id="IPR050613">
    <property type="entry name" value="Sec_Metabolite_Reg"/>
</dbReference>
<evidence type="ECO:0000256" key="1">
    <source>
        <dbReference type="ARBA" id="ARBA00004123"/>
    </source>
</evidence>
<organism evidence="5 6">
    <name type="scientific">Diatrype stigma</name>
    <dbReference type="NCBI Taxonomy" id="117547"/>
    <lineage>
        <taxon>Eukaryota</taxon>
        <taxon>Fungi</taxon>
        <taxon>Dikarya</taxon>
        <taxon>Ascomycota</taxon>
        <taxon>Pezizomycotina</taxon>
        <taxon>Sordariomycetes</taxon>
        <taxon>Xylariomycetidae</taxon>
        <taxon>Xylariales</taxon>
        <taxon>Diatrypaceae</taxon>
        <taxon>Diatrype</taxon>
    </lineage>
</organism>
<evidence type="ECO:0000259" key="4">
    <source>
        <dbReference type="Pfam" id="PF04082"/>
    </source>
</evidence>
<dbReference type="GO" id="GO:0008270">
    <property type="term" value="F:zinc ion binding"/>
    <property type="evidence" value="ECO:0007669"/>
    <property type="project" value="InterPro"/>
</dbReference>
<dbReference type="Pfam" id="PF04082">
    <property type="entry name" value="Fungal_trans"/>
    <property type="match status" value="1"/>
</dbReference>
<dbReference type="AlphaFoldDB" id="A0AAN9USJ8"/>
<feature type="domain" description="Xylanolytic transcriptional activator regulatory" evidence="4">
    <location>
        <begin position="98"/>
        <end position="318"/>
    </location>
</feature>
<dbReference type="Proteomes" id="UP001320420">
    <property type="component" value="Unassembled WGS sequence"/>
</dbReference>
<keyword evidence="2" id="KW-0539">Nucleus</keyword>
<dbReference type="EMBL" id="JAKJXP020000037">
    <property type="protein sequence ID" value="KAK7752527.1"/>
    <property type="molecule type" value="Genomic_DNA"/>
</dbReference>
<accession>A0AAN9USJ8</accession>
<evidence type="ECO:0000313" key="5">
    <source>
        <dbReference type="EMBL" id="KAK7752527.1"/>
    </source>
</evidence>
<sequence>MVTPSLEEAGVSGANQKQDNDLQFLENIGTKEDSLLQSGPAPLSCKITNVKDILDAQTGQRGPPSVAEYSQRPNIVAVFPTYRVAILLFDNFETSVDHVCRILHNPATRSLMKTFYLQISQNEPISPSEAALLLSIFALSSYFYPPSENSEVAATDQDAVCLSNIWTKSSMDILDYSRRNTSGTLEDIQAYILTSYVAYHVDGFSARSRFLMTAATSIARDLRLHWLDADQVLSTERETNLRSLVDREVKRRVFWHIAAADWLQSTNAGPQEGMYFINPKHVNVRLPKDCNDHEVALSEGNTPLAGGGSQPTSMAYCLARVRLAHLCREMTDTVPLKTSKLMAMPYEHIMALDKRFEDYLLNLPFFFQTDADSRERTKPLEMVYPRIPIMRYSIAAAAHSRRCRLHHRFLLRQAADPRYTYSRRVCLESARAVLDMYGDPQEEDRSSQMAAVARMEMTAHYTHLALVVMVMDLCFNRDEAGEDARKMEVKTALQMLERKKHVSALLGRSLDALRAVLQKHEVDLIDRPPSSTVHHHHATGLSREPELNQATLPDHAETQHAGPGLDFQDRGGSTTLDASFDELWQGVAQDEMELGTYTWDSLFSALDTQML</sequence>
<comment type="caution">
    <text evidence="5">The sequence shown here is derived from an EMBL/GenBank/DDBJ whole genome shotgun (WGS) entry which is preliminary data.</text>
</comment>
<gene>
    <name evidence="5" type="ORF">SLS62_005495</name>
</gene>
<proteinExistence type="predicted"/>
<reference evidence="5 6" key="1">
    <citation type="submission" date="2024-02" db="EMBL/GenBank/DDBJ databases">
        <title>De novo assembly and annotation of 12 fungi associated with fruit tree decline syndrome in Ontario, Canada.</title>
        <authorList>
            <person name="Sulman M."/>
            <person name="Ellouze W."/>
            <person name="Ilyukhin E."/>
        </authorList>
    </citation>
    <scope>NUCLEOTIDE SEQUENCE [LARGE SCALE GENOMIC DNA]</scope>
    <source>
        <strain evidence="5 6">M11/M66-122</strain>
    </source>
</reference>
<dbReference type="GO" id="GO:0005634">
    <property type="term" value="C:nucleus"/>
    <property type="evidence" value="ECO:0007669"/>
    <property type="project" value="UniProtKB-SubCell"/>
</dbReference>
<evidence type="ECO:0000256" key="2">
    <source>
        <dbReference type="ARBA" id="ARBA00023242"/>
    </source>
</evidence>
<dbReference type="PANTHER" id="PTHR31001">
    <property type="entry name" value="UNCHARACTERIZED TRANSCRIPTIONAL REGULATORY PROTEIN"/>
    <property type="match status" value="1"/>
</dbReference>
<dbReference type="GO" id="GO:0006351">
    <property type="term" value="P:DNA-templated transcription"/>
    <property type="evidence" value="ECO:0007669"/>
    <property type="project" value="InterPro"/>
</dbReference>
<evidence type="ECO:0000256" key="3">
    <source>
        <dbReference type="SAM" id="MobiDB-lite"/>
    </source>
</evidence>
<feature type="region of interest" description="Disordered" evidence="3">
    <location>
        <begin position="527"/>
        <end position="546"/>
    </location>
</feature>
<dbReference type="CDD" id="cd12148">
    <property type="entry name" value="fungal_TF_MHR"/>
    <property type="match status" value="1"/>
</dbReference>
<dbReference type="InterPro" id="IPR007219">
    <property type="entry name" value="XnlR_reg_dom"/>
</dbReference>
<comment type="subcellular location">
    <subcellularLocation>
        <location evidence="1">Nucleus</location>
    </subcellularLocation>
</comment>
<protein>
    <recommendedName>
        <fullName evidence="4">Xylanolytic transcriptional activator regulatory domain-containing protein</fullName>
    </recommendedName>
</protein>
<dbReference type="GO" id="GO:0003677">
    <property type="term" value="F:DNA binding"/>
    <property type="evidence" value="ECO:0007669"/>
    <property type="project" value="InterPro"/>
</dbReference>
<name>A0AAN9USJ8_9PEZI</name>
<evidence type="ECO:0000313" key="6">
    <source>
        <dbReference type="Proteomes" id="UP001320420"/>
    </source>
</evidence>